<keyword evidence="3" id="KW-0949">S-adenosyl-L-methionine</keyword>
<dbReference type="PANTHER" id="PTHR43787:SF11">
    <property type="entry name" value="UPF0026 PROTEIN SLR1464"/>
    <property type="match status" value="1"/>
</dbReference>
<dbReference type="Pfam" id="PF04055">
    <property type="entry name" value="Radical_SAM"/>
    <property type="match status" value="1"/>
</dbReference>
<feature type="domain" description="Radical SAM core" evidence="7">
    <location>
        <begin position="12"/>
        <end position="237"/>
    </location>
</feature>
<dbReference type="CDD" id="cd01335">
    <property type="entry name" value="Radical_SAM"/>
    <property type="match status" value="1"/>
</dbReference>
<dbReference type="eggNOG" id="COG0731">
    <property type="taxonomic scope" value="Bacteria"/>
</dbReference>
<dbReference type="InterPro" id="IPR007197">
    <property type="entry name" value="rSAM"/>
</dbReference>
<comment type="cofactor">
    <cofactor evidence="1">
        <name>[4Fe-4S] cluster</name>
        <dbReference type="ChEBI" id="CHEBI:49883"/>
    </cofactor>
</comment>
<gene>
    <name evidence="8" type="ORF">L21TH_1460</name>
</gene>
<keyword evidence="2" id="KW-0004">4Fe-4S</keyword>
<name>R1CE04_9FIRM</name>
<dbReference type="GO" id="GO:0003824">
    <property type="term" value="F:catalytic activity"/>
    <property type="evidence" value="ECO:0007669"/>
    <property type="project" value="InterPro"/>
</dbReference>
<proteinExistence type="predicted"/>
<dbReference type="SFLD" id="SFLDS00029">
    <property type="entry name" value="Radical_SAM"/>
    <property type="match status" value="1"/>
</dbReference>
<dbReference type="RefSeq" id="WP_006313018.1">
    <property type="nucleotide sequence ID" value="NZ_ARZA01000158.1"/>
</dbReference>
<organism evidence="8 9">
    <name type="scientific">Caldisalinibacter kiritimatiensis</name>
    <dbReference type="NCBI Taxonomy" id="1304284"/>
    <lineage>
        <taxon>Bacteria</taxon>
        <taxon>Bacillati</taxon>
        <taxon>Bacillota</taxon>
        <taxon>Tissierellia</taxon>
        <taxon>Tissierellales</taxon>
        <taxon>Thermohalobacteraceae</taxon>
        <taxon>Caldisalinibacter</taxon>
    </lineage>
</organism>
<evidence type="ECO:0000256" key="3">
    <source>
        <dbReference type="ARBA" id="ARBA00022691"/>
    </source>
</evidence>
<dbReference type="SFLD" id="SFLDG01083">
    <property type="entry name" value="Uncharacterised_Radical_SAM_Su"/>
    <property type="match status" value="1"/>
</dbReference>
<dbReference type="GO" id="GO:0051539">
    <property type="term" value="F:4 iron, 4 sulfur cluster binding"/>
    <property type="evidence" value="ECO:0007669"/>
    <property type="project" value="UniProtKB-KW"/>
</dbReference>
<evidence type="ECO:0000313" key="9">
    <source>
        <dbReference type="Proteomes" id="UP000013378"/>
    </source>
</evidence>
<evidence type="ECO:0000259" key="7">
    <source>
        <dbReference type="PROSITE" id="PS51918"/>
    </source>
</evidence>
<dbReference type="AlphaFoldDB" id="R1CE04"/>
<accession>R1CE04</accession>
<protein>
    <submittedName>
        <fullName evidence="8">Fe-S oxidoreductase</fullName>
    </submittedName>
</protein>
<dbReference type="EMBL" id="ARZA01000158">
    <property type="protein sequence ID" value="EOD00495.1"/>
    <property type="molecule type" value="Genomic_DNA"/>
</dbReference>
<keyword evidence="6" id="KW-0411">Iron-sulfur</keyword>
<evidence type="ECO:0000256" key="2">
    <source>
        <dbReference type="ARBA" id="ARBA00022485"/>
    </source>
</evidence>
<keyword evidence="4" id="KW-0479">Metal-binding</keyword>
<dbReference type="InterPro" id="IPR058240">
    <property type="entry name" value="rSAM_sf"/>
</dbReference>
<dbReference type="STRING" id="1304284.L21TH_1460"/>
<evidence type="ECO:0000256" key="6">
    <source>
        <dbReference type="ARBA" id="ARBA00023014"/>
    </source>
</evidence>
<sequence>MSDYKYVFGPVPSRRMGMSIGISPIPEKYCNYSCIYCQLGRTNHLTNKREEYFNINDIIEEFEKYLNEDIKFDVVTIVGEGEPTLYLKLGELIKELKKKTTKPVAVITNGALLYDENVRDGLKNADIVLPSLDAANEENFKKINRPYGKIKYSEVVEGLRKFSKNYKGELWIETMIIKDINDKEKDFIEFKSILNTMEYDRLYINTPVRPPAEDYVKEPSKEVIEKAVKILGGISINSLLSEGFYSRVKDDYEAIKTIIKRHPMNQYEITSFLESRECDNIENIFNILEKDSDISVIEYKTYKTYRLK</sequence>
<keyword evidence="5" id="KW-0408">Iron</keyword>
<dbReference type="PATRIC" id="fig|1304284.3.peg.1429"/>
<dbReference type="SMART" id="SM00729">
    <property type="entry name" value="Elp3"/>
    <property type="match status" value="1"/>
</dbReference>
<dbReference type="SUPFAM" id="SSF102114">
    <property type="entry name" value="Radical SAM enzymes"/>
    <property type="match status" value="1"/>
</dbReference>
<evidence type="ECO:0000313" key="8">
    <source>
        <dbReference type="EMBL" id="EOD00495.1"/>
    </source>
</evidence>
<dbReference type="SFLD" id="SFLDG01067">
    <property type="entry name" value="SPASM/twitch_domain_containing"/>
    <property type="match status" value="1"/>
</dbReference>
<keyword evidence="9" id="KW-1185">Reference proteome</keyword>
<comment type="caution">
    <text evidence="8">The sequence shown here is derived from an EMBL/GenBank/DDBJ whole genome shotgun (WGS) entry which is preliminary data.</text>
</comment>
<evidence type="ECO:0000256" key="1">
    <source>
        <dbReference type="ARBA" id="ARBA00001966"/>
    </source>
</evidence>
<dbReference type="Proteomes" id="UP000013378">
    <property type="component" value="Unassembled WGS sequence"/>
</dbReference>
<dbReference type="PROSITE" id="PS51918">
    <property type="entry name" value="RADICAL_SAM"/>
    <property type="match status" value="1"/>
</dbReference>
<reference evidence="8 9" key="1">
    <citation type="journal article" date="2015" name="Geomicrobiol. J.">
        <title>Caldisalinibacter kiritimatiensis gen. nov., sp. nov., a moderately thermohalophilic thiosulfate-reducing bacterium from a hypersaline microbial mat.</title>
        <authorList>
            <person name="Ben Hania W."/>
            <person name="Joseph M."/>
            <person name="Fiebig A."/>
            <person name="Bunk B."/>
            <person name="Klenk H.-P."/>
            <person name="Fardeau M.-L."/>
            <person name="Spring S."/>
        </authorList>
    </citation>
    <scope>NUCLEOTIDE SEQUENCE [LARGE SCALE GENOMIC DNA]</scope>
    <source>
        <strain evidence="8 9">L21-TH-D2</strain>
    </source>
</reference>
<dbReference type="Gene3D" id="3.20.20.70">
    <property type="entry name" value="Aldolase class I"/>
    <property type="match status" value="1"/>
</dbReference>
<dbReference type="PANTHER" id="PTHR43787">
    <property type="entry name" value="FEMO COFACTOR BIOSYNTHESIS PROTEIN NIFB-RELATED"/>
    <property type="match status" value="1"/>
</dbReference>
<dbReference type="InterPro" id="IPR040084">
    <property type="entry name" value="GTPase_Obg"/>
</dbReference>
<evidence type="ECO:0000256" key="5">
    <source>
        <dbReference type="ARBA" id="ARBA00023004"/>
    </source>
</evidence>
<dbReference type="GO" id="GO:0046872">
    <property type="term" value="F:metal ion binding"/>
    <property type="evidence" value="ECO:0007669"/>
    <property type="project" value="UniProtKB-KW"/>
</dbReference>
<dbReference type="InterPro" id="IPR013785">
    <property type="entry name" value="Aldolase_TIM"/>
</dbReference>
<dbReference type="OrthoDB" id="9795504at2"/>
<evidence type="ECO:0000256" key="4">
    <source>
        <dbReference type="ARBA" id="ARBA00022723"/>
    </source>
</evidence>
<dbReference type="InterPro" id="IPR006638">
    <property type="entry name" value="Elp3/MiaA/NifB-like_rSAM"/>
</dbReference>